<accession>A0A9N9HH74</accession>
<proteinExistence type="predicted"/>
<feature type="non-terminal residue" evidence="1">
    <location>
        <position position="1"/>
    </location>
</feature>
<reference evidence="1" key="1">
    <citation type="submission" date="2021-06" db="EMBL/GenBank/DDBJ databases">
        <authorList>
            <person name="Kallberg Y."/>
            <person name="Tangrot J."/>
            <person name="Rosling A."/>
        </authorList>
    </citation>
    <scope>NUCLEOTIDE SEQUENCE</scope>
    <source>
        <strain evidence="1">MT106</strain>
    </source>
</reference>
<protein>
    <submittedName>
        <fullName evidence="1">4794_t:CDS:1</fullName>
    </submittedName>
</protein>
<organism evidence="1 2">
    <name type="scientific">Ambispora gerdemannii</name>
    <dbReference type="NCBI Taxonomy" id="144530"/>
    <lineage>
        <taxon>Eukaryota</taxon>
        <taxon>Fungi</taxon>
        <taxon>Fungi incertae sedis</taxon>
        <taxon>Mucoromycota</taxon>
        <taxon>Glomeromycotina</taxon>
        <taxon>Glomeromycetes</taxon>
        <taxon>Archaeosporales</taxon>
        <taxon>Ambisporaceae</taxon>
        <taxon>Ambispora</taxon>
    </lineage>
</organism>
<name>A0A9N9HH74_9GLOM</name>
<sequence>EMLNFVNQNKIPPVIQINGTKIQKAAGIDTNSLSIAEMIVEVIKDQKQIYFGDAYSAEPYIVFFEEADEMGDVITKKEGNYLKDIKD</sequence>
<evidence type="ECO:0000313" key="2">
    <source>
        <dbReference type="Proteomes" id="UP000789831"/>
    </source>
</evidence>
<gene>
    <name evidence="1" type="ORF">AGERDE_LOCUS12950</name>
</gene>
<dbReference type="AlphaFoldDB" id="A0A9N9HH74"/>
<dbReference type="EMBL" id="CAJVPL010012695">
    <property type="protein sequence ID" value="CAG8686973.1"/>
    <property type="molecule type" value="Genomic_DNA"/>
</dbReference>
<evidence type="ECO:0000313" key="1">
    <source>
        <dbReference type="EMBL" id="CAG8686973.1"/>
    </source>
</evidence>
<keyword evidence="2" id="KW-1185">Reference proteome</keyword>
<dbReference type="Proteomes" id="UP000789831">
    <property type="component" value="Unassembled WGS sequence"/>
</dbReference>
<comment type="caution">
    <text evidence="1">The sequence shown here is derived from an EMBL/GenBank/DDBJ whole genome shotgun (WGS) entry which is preliminary data.</text>
</comment>